<evidence type="ECO:0000313" key="2">
    <source>
        <dbReference type="Proteomes" id="UP000015104"/>
    </source>
</evidence>
<protein>
    <recommendedName>
        <fullName evidence="3">Molybdopterin synthase catalytic subunit</fullName>
    </recommendedName>
</protein>
<dbReference type="HOGENOM" id="CLU_089568_0_1_1"/>
<sequence>MLNDSDSVSQQQTDNPITVIEREKSFVALTRGTIKSEEAINFLTTPESGAINLFLGITRQDEIDSHGIVTGQISSLYYESYEGMAVKMISRIVEHAIIKFKLDKCYVIHRLGLVKVCEASLLIGCSSPHRQAAHEATLYLLNQIKKLIPIWKKINDSEESLQPSYSTWSTRSEAFWLPRSS</sequence>
<keyword evidence="2" id="KW-1185">Reference proteome</keyword>
<reference evidence="2" key="1">
    <citation type="submission" date="2011-08" db="EMBL/GenBank/DDBJ databases">
        <authorList>
            <person name="Rombauts S."/>
        </authorList>
    </citation>
    <scope>NUCLEOTIDE SEQUENCE</scope>
    <source>
        <strain evidence="2">London</strain>
    </source>
</reference>
<reference evidence="1" key="2">
    <citation type="submission" date="2015-06" db="UniProtKB">
        <authorList>
            <consortium name="EnsemblMetazoa"/>
        </authorList>
    </citation>
    <scope>IDENTIFICATION</scope>
</reference>
<evidence type="ECO:0008006" key="3">
    <source>
        <dbReference type="Google" id="ProtNLM"/>
    </source>
</evidence>
<proteinExistence type="predicted"/>
<dbReference type="EMBL" id="CAEY01001585">
    <property type="status" value="NOT_ANNOTATED_CDS"/>
    <property type="molecule type" value="Genomic_DNA"/>
</dbReference>
<dbReference type="STRING" id="32264.T1K6B8"/>
<dbReference type="EnsemblMetazoa" id="tetur05g09313.1">
    <property type="protein sequence ID" value="tetur05g09313.1"/>
    <property type="gene ID" value="tetur05g09313"/>
</dbReference>
<name>T1K6B8_TETUR</name>
<dbReference type="Pfam" id="PF02391">
    <property type="entry name" value="MoaE"/>
    <property type="match status" value="1"/>
</dbReference>
<dbReference type="AlphaFoldDB" id="T1K6B8"/>
<dbReference type="Gene3D" id="3.90.1170.40">
    <property type="entry name" value="Molybdopterin biosynthesis MoaE subunit"/>
    <property type="match status" value="1"/>
</dbReference>
<organism evidence="1 2">
    <name type="scientific">Tetranychus urticae</name>
    <name type="common">Two-spotted spider mite</name>
    <dbReference type="NCBI Taxonomy" id="32264"/>
    <lineage>
        <taxon>Eukaryota</taxon>
        <taxon>Metazoa</taxon>
        <taxon>Ecdysozoa</taxon>
        <taxon>Arthropoda</taxon>
        <taxon>Chelicerata</taxon>
        <taxon>Arachnida</taxon>
        <taxon>Acari</taxon>
        <taxon>Acariformes</taxon>
        <taxon>Trombidiformes</taxon>
        <taxon>Prostigmata</taxon>
        <taxon>Eleutherengona</taxon>
        <taxon>Raphignathae</taxon>
        <taxon>Tetranychoidea</taxon>
        <taxon>Tetranychidae</taxon>
        <taxon>Tetranychus</taxon>
    </lineage>
</organism>
<dbReference type="InterPro" id="IPR003448">
    <property type="entry name" value="Mopterin_biosynth_MoaE"/>
</dbReference>
<dbReference type="Proteomes" id="UP000015104">
    <property type="component" value="Unassembled WGS sequence"/>
</dbReference>
<evidence type="ECO:0000313" key="1">
    <source>
        <dbReference type="EnsemblMetazoa" id="tetur05g09313.1"/>
    </source>
</evidence>
<dbReference type="eggNOG" id="KOG3307">
    <property type="taxonomic scope" value="Eukaryota"/>
</dbReference>
<dbReference type="SUPFAM" id="SSF54690">
    <property type="entry name" value="Molybdopterin synthase subunit MoaE"/>
    <property type="match status" value="1"/>
</dbReference>
<dbReference type="InterPro" id="IPR036563">
    <property type="entry name" value="MoaE_sf"/>
</dbReference>
<dbReference type="GO" id="GO:0006777">
    <property type="term" value="P:Mo-molybdopterin cofactor biosynthetic process"/>
    <property type="evidence" value="ECO:0007669"/>
    <property type="project" value="InterPro"/>
</dbReference>
<dbReference type="CDD" id="cd00756">
    <property type="entry name" value="MoaE"/>
    <property type="match status" value="1"/>
</dbReference>
<dbReference type="PANTHER" id="PTHR23404">
    <property type="entry name" value="MOLYBDOPTERIN SYNTHASE RELATED"/>
    <property type="match status" value="1"/>
</dbReference>
<gene>
    <name evidence="1" type="primary">107360541</name>
</gene>
<accession>T1K6B8</accession>